<organism evidence="1 2">
    <name type="scientific">Cristinia sonorae</name>
    <dbReference type="NCBI Taxonomy" id="1940300"/>
    <lineage>
        <taxon>Eukaryota</taxon>
        <taxon>Fungi</taxon>
        <taxon>Dikarya</taxon>
        <taxon>Basidiomycota</taxon>
        <taxon>Agaricomycotina</taxon>
        <taxon>Agaricomycetes</taxon>
        <taxon>Agaricomycetidae</taxon>
        <taxon>Agaricales</taxon>
        <taxon>Pleurotineae</taxon>
        <taxon>Stephanosporaceae</taxon>
        <taxon>Cristinia</taxon>
    </lineage>
</organism>
<comment type="caution">
    <text evidence="1">The sequence shown here is derived from an EMBL/GenBank/DDBJ whole genome shotgun (WGS) entry which is preliminary data.</text>
</comment>
<protein>
    <submittedName>
        <fullName evidence="1">Uncharacterized protein</fullName>
    </submittedName>
</protein>
<keyword evidence="2" id="KW-1185">Reference proteome</keyword>
<dbReference type="AlphaFoldDB" id="A0A8K0UI96"/>
<name>A0A8K0UI96_9AGAR</name>
<proteinExistence type="predicted"/>
<dbReference type="Gene3D" id="1.20.120.1240">
    <property type="entry name" value="Dynamin, middle domain"/>
    <property type="match status" value="1"/>
</dbReference>
<dbReference type="Proteomes" id="UP000813824">
    <property type="component" value="Unassembled WGS sequence"/>
</dbReference>
<gene>
    <name evidence="1" type="ORF">BXZ70DRAFT_471273</name>
</gene>
<accession>A0A8K0UI96</accession>
<evidence type="ECO:0000313" key="1">
    <source>
        <dbReference type="EMBL" id="KAH8091823.1"/>
    </source>
</evidence>
<sequence length="222" mass="26523">MSYIVHRWSKEGTILQCSAVSNLHVGACWLDLQAVRRWGWAWNRCQKDGRLSPMYLNDVRDHIDQSLTRELPYNVPFKAKVSFIRKFKRSRFERVLQMWRSEGSDISEAARSSHTTPLCQISNAPVPMCLRRVWQISVYHTNVFFLFRRYVSSRRRFFIRKIRISHARRPPNSFCLCIPRSPTVPLWFTALYRESHWIASIAPRATMRLQVRLVYRDAEYIW</sequence>
<dbReference type="EMBL" id="JAEVFJ010000034">
    <property type="protein sequence ID" value="KAH8091823.1"/>
    <property type="molecule type" value="Genomic_DNA"/>
</dbReference>
<evidence type="ECO:0000313" key="2">
    <source>
        <dbReference type="Proteomes" id="UP000813824"/>
    </source>
</evidence>
<reference evidence="1" key="1">
    <citation type="journal article" date="2021" name="New Phytol.">
        <title>Evolutionary innovations through gain and loss of genes in the ectomycorrhizal Boletales.</title>
        <authorList>
            <person name="Wu G."/>
            <person name="Miyauchi S."/>
            <person name="Morin E."/>
            <person name="Kuo A."/>
            <person name="Drula E."/>
            <person name="Varga T."/>
            <person name="Kohler A."/>
            <person name="Feng B."/>
            <person name="Cao Y."/>
            <person name="Lipzen A."/>
            <person name="Daum C."/>
            <person name="Hundley H."/>
            <person name="Pangilinan J."/>
            <person name="Johnson J."/>
            <person name="Barry K."/>
            <person name="LaButti K."/>
            <person name="Ng V."/>
            <person name="Ahrendt S."/>
            <person name="Min B."/>
            <person name="Choi I.G."/>
            <person name="Park H."/>
            <person name="Plett J.M."/>
            <person name="Magnuson J."/>
            <person name="Spatafora J.W."/>
            <person name="Nagy L.G."/>
            <person name="Henrissat B."/>
            <person name="Grigoriev I.V."/>
            <person name="Yang Z.L."/>
            <person name="Xu J."/>
            <person name="Martin F.M."/>
        </authorList>
    </citation>
    <scope>NUCLEOTIDE SEQUENCE</scope>
    <source>
        <strain evidence="1">KKN 215</strain>
    </source>
</reference>